<feature type="signal peptide" evidence="1">
    <location>
        <begin position="1"/>
        <end position="15"/>
    </location>
</feature>
<dbReference type="OrthoDB" id="196775at2759"/>
<gene>
    <name evidence="2" type="ORF">TrCOL_g8871</name>
</gene>
<dbReference type="AlphaFoldDB" id="A0A9W7LGZ6"/>
<name>A0A9W7LGZ6_9STRA</name>
<reference evidence="3" key="1">
    <citation type="journal article" date="2023" name="Commun. Biol.">
        <title>Genome analysis of Parmales, the sister group of diatoms, reveals the evolutionary specialization of diatoms from phago-mixotrophs to photoautotrophs.</title>
        <authorList>
            <person name="Ban H."/>
            <person name="Sato S."/>
            <person name="Yoshikawa S."/>
            <person name="Yamada K."/>
            <person name="Nakamura Y."/>
            <person name="Ichinomiya M."/>
            <person name="Sato N."/>
            <person name="Blanc-Mathieu R."/>
            <person name="Endo H."/>
            <person name="Kuwata A."/>
            <person name="Ogata H."/>
        </authorList>
    </citation>
    <scope>NUCLEOTIDE SEQUENCE [LARGE SCALE GENOMIC DNA]</scope>
</reference>
<evidence type="ECO:0000256" key="1">
    <source>
        <dbReference type="SAM" id="SignalP"/>
    </source>
</evidence>
<feature type="chain" id="PRO_5040748542" evidence="1">
    <location>
        <begin position="16"/>
        <end position="243"/>
    </location>
</feature>
<accession>A0A9W7LGZ6</accession>
<organism evidence="2 3">
    <name type="scientific">Triparma columacea</name>
    <dbReference type="NCBI Taxonomy" id="722753"/>
    <lineage>
        <taxon>Eukaryota</taxon>
        <taxon>Sar</taxon>
        <taxon>Stramenopiles</taxon>
        <taxon>Ochrophyta</taxon>
        <taxon>Bolidophyceae</taxon>
        <taxon>Parmales</taxon>
        <taxon>Triparmaceae</taxon>
        <taxon>Triparma</taxon>
    </lineage>
</organism>
<evidence type="ECO:0000313" key="2">
    <source>
        <dbReference type="EMBL" id="GMI49122.1"/>
    </source>
</evidence>
<comment type="caution">
    <text evidence="2">The sequence shown here is derived from an EMBL/GenBank/DDBJ whole genome shotgun (WGS) entry which is preliminary data.</text>
</comment>
<keyword evidence="3" id="KW-1185">Reference proteome</keyword>
<proteinExistence type="predicted"/>
<dbReference type="Proteomes" id="UP001165065">
    <property type="component" value="Unassembled WGS sequence"/>
</dbReference>
<dbReference type="EMBL" id="BRYA01000467">
    <property type="protein sequence ID" value="GMI49122.1"/>
    <property type="molecule type" value="Genomic_DNA"/>
</dbReference>
<evidence type="ECO:0000313" key="3">
    <source>
        <dbReference type="Proteomes" id="UP001165065"/>
    </source>
</evidence>
<sequence>MKLVLLSTLALTANAFSPPVSPPLFSSTSNHPSRTHTTLAEDFGLFKGTSLGFDDIWGDNEVISELGIEKRQNEKGLRYRMNRNKEEADSVGRLGGLPGMTLNLPFIGETYIGPPKVASIWEALGFTATSNNEARQKAKMEAVEQARNAKKGVLNGEGASLRKKWLDKYGYPRLVGSGGIFYADQLSTDKEPMGGFNMGKSGVMFPVPEVVEKGTYGGAKGWGMKKKGTAVDGLPKAGKGGKS</sequence>
<keyword evidence="1" id="KW-0732">Signal</keyword>
<protein>
    <submittedName>
        <fullName evidence="2">Uncharacterized protein</fullName>
    </submittedName>
</protein>